<proteinExistence type="predicted"/>
<keyword evidence="2" id="KW-1185">Reference proteome</keyword>
<comment type="caution">
    <text evidence="1">The sequence shown here is derived from an EMBL/GenBank/DDBJ whole genome shotgun (WGS) entry which is preliminary data.</text>
</comment>
<organism evidence="1 2">
    <name type="scientific">Kiloniella litopenaei</name>
    <dbReference type="NCBI Taxonomy" id="1549748"/>
    <lineage>
        <taxon>Bacteria</taxon>
        <taxon>Pseudomonadati</taxon>
        <taxon>Pseudomonadota</taxon>
        <taxon>Alphaproteobacteria</taxon>
        <taxon>Rhodospirillales</taxon>
        <taxon>Kiloniellaceae</taxon>
        <taxon>Kiloniella</taxon>
    </lineage>
</organism>
<dbReference type="Proteomes" id="UP000034491">
    <property type="component" value="Unassembled WGS sequence"/>
</dbReference>
<dbReference type="Gene3D" id="3.40.50.300">
    <property type="entry name" value="P-loop containing nucleotide triphosphate hydrolases"/>
    <property type="match status" value="1"/>
</dbReference>
<reference evidence="1 2" key="1">
    <citation type="submission" date="2015-03" db="EMBL/GenBank/DDBJ databases">
        <title>Genome sequence of Kiloniella sp. P1-1, isolated from the gut microflora of Pacific white shrimp, Penaeus vannamei.</title>
        <authorList>
            <person name="Shao Z."/>
            <person name="Wang L."/>
            <person name="Li X."/>
        </authorList>
    </citation>
    <scope>NUCLEOTIDE SEQUENCE [LARGE SCALE GENOMIC DNA]</scope>
    <source>
        <strain evidence="1 2">P1-1</strain>
    </source>
</reference>
<dbReference type="RefSeq" id="WP_046502870.1">
    <property type="nucleotide sequence ID" value="NZ_LANI01000002.1"/>
</dbReference>
<dbReference type="STRING" id="1549748.WH95_03415"/>
<dbReference type="PANTHER" id="PTHR13696">
    <property type="entry name" value="P-LOOP CONTAINING NUCLEOSIDE TRIPHOSPHATE HYDROLASE"/>
    <property type="match status" value="1"/>
</dbReference>
<accession>A0A0M2R9L6</accession>
<dbReference type="CDD" id="cd02042">
    <property type="entry name" value="ParAB_family"/>
    <property type="match status" value="1"/>
</dbReference>
<name>A0A0M2R9L6_9PROT</name>
<sequence>MTEQNAQHRPKIVVIGNEKGGSGKSTTTMHLVVSLLKEGYSVGTIDLDARQGTLSRYLENRSNFAEKSDSLIPMPEHRRVYRSQAKTTEESETEDRENLEKAMTELWKLDFIVFDTPGSDNYLSRLGHSYADILVTPLNDSFLDMDMLAKVEVQNDELKLTPSTYSQMVWEQRQQRAVQRKKPIDWVVMRNRLSHIDAKNKRDMGVLLEHLAKRLQFRLASGFGERVIFRELFPKGLTLLDLDEKGTGVTMSMSHVAARQEVRSLLSAIGLDKELPQRDA</sequence>
<dbReference type="InterPro" id="IPR050678">
    <property type="entry name" value="DNA_Partitioning_ATPase"/>
</dbReference>
<dbReference type="EMBL" id="LANI01000002">
    <property type="protein sequence ID" value="KKJ78356.1"/>
    <property type="molecule type" value="Genomic_DNA"/>
</dbReference>
<evidence type="ECO:0000313" key="2">
    <source>
        <dbReference type="Proteomes" id="UP000034491"/>
    </source>
</evidence>
<gene>
    <name evidence="1" type="ORF">WH95_03415</name>
</gene>
<dbReference type="PANTHER" id="PTHR13696:SF96">
    <property type="entry name" value="COBQ_COBB_MIND_PARA NUCLEOTIDE BINDING DOMAIN-CONTAINING PROTEIN"/>
    <property type="match status" value="1"/>
</dbReference>
<dbReference type="InterPro" id="IPR027417">
    <property type="entry name" value="P-loop_NTPase"/>
</dbReference>
<protein>
    <submittedName>
        <fullName evidence="1">ATPase</fullName>
    </submittedName>
</protein>
<dbReference type="SUPFAM" id="SSF52540">
    <property type="entry name" value="P-loop containing nucleoside triphosphate hydrolases"/>
    <property type="match status" value="1"/>
</dbReference>
<dbReference type="OrthoDB" id="13869at2"/>
<dbReference type="Pfam" id="PF09140">
    <property type="entry name" value="MipZ"/>
    <property type="match status" value="1"/>
</dbReference>
<dbReference type="InterPro" id="IPR015223">
    <property type="entry name" value="MipZ"/>
</dbReference>
<evidence type="ECO:0000313" key="1">
    <source>
        <dbReference type="EMBL" id="KKJ78356.1"/>
    </source>
</evidence>
<dbReference type="AlphaFoldDB" id="A0A0M2R9L6"/>